<comment type="caution">
    <text evidence="2">The sequence shown here is derived from an EMBL/GenBank/DDBJ whole genome shotgun (WGS) entry which is preliminary data.</text>
</comment>
<dbReference type="GeneID" id="19205507"/>
<proteinExistence type="predicted"/>
<evidence type="ECO:0000256" key="1">
    <source>
        <dbReference type="SAM" id="MobiDB-lite"/>
    </source>
</evidence>
<feature type="region of interest" description="Disordered" evidence="1">
    <location>
        <begin position="1"/>
        <end position="24"/>
    </location>
</feature>
<organism evidence="2 3">
    <name type="scientific">Coniophora puteana (strain RWD-64-598)</name>
    <name type="common">Brown rot fungus</name>
    <dbReference type="NCBI Taxonomy" id="741705"/>
    <lineage>
        <taxon>Eukaryota</taxon>
        <taxon>Fungi</taxon>
        <taxon>Dikarya</taxon>
        <taxon>Basidiomycota</taxon>
        <taxon>Agaricomycotina</taxon>
        <taxon>Agaricomycetes</taxon>
        <taxon>Agaricomycetidae</taxon>
        <taxon>Boletales</taxon>
        <taxon>Coniophorineae</taxon>
        <taxon>Coniophoraceae</taxon>
        <taxon>Coniophora</taxon>
    </lineage>
</organism>
<gene>
    <name evidence="2" type="ORF">CONPUDRAFT_166261</name>
</gene>
<evidence type="ECO:0000313" key="3">
    <source>
        <dbReference type="Proteomes" id="UP000053558"/>
    </source>
</evidence>
<dbReference type="RefSeq" id="XP_007769893.1">
    <property type="nucleotide sequence ID" value="XM_007771703.1"/>
</dbReference>
<dbReference type="AlphaFoldDB" id="A0A5M3MK96"/>
<feature type="region of interest" description="Disordered" evidence="1">
    <location>
        <begin position="57"/>
        <end position="84"/>
    </location>
</feature>
<accession>A0A5M3MK96</accession>
<reference evidence="3" key="1">
    <citation type="journal article" date="2012" name="Science">
        <title>The Paleozoic origin of enzymatic lignin decomposition reconstructed from 31 fungal genomes.</title>
        <authorList>
            <person name="Floudas D."/>
            <person name="Binder M."/>
            <person name="Riley R."/>
            <person name="Barry K."/>
            <person name="Blanchette R.A."/>
            <person name="Henrissat B."/>
            <person name="Martinez A.T."/>
            <person name="Otillar R."/>
            <person name="Spatafora J.W."/>
            <person name="Yadav J.S."/>
            <person name="Aerts A."/>
            <person name="Benoit I."/>
            <person name="Boyd A."/>
            <person name="Carlson A."/>
            <person name="Copeland A."/>
            <person name="Coutinho P.M."/>
            <person name="de Vries R.P."/>
            <person name="Ferreira P."/>
            <person name="Findley K."/>
            <person name="Foster B."/>
            <person name="Gaskell J."/>
            <person name="Glotzer D."/>
            <person name="Gorecki P."/>
            <person name="Heitman J."/>
            <person name="Hesse C."/>
            <person name="Hori C."/>
            <person name="Igarashi K."/>
            <person name="Jurgens J.A."/>
            <person name="Kallen N."/>
            <person name="Kersten P."/>
            <person name="Kohler A."/>
            <person name="Kuees U."/>
            <person name="Kumar T.K.A."/>
            <person name="Kuo A."/>
            <person name="LaButti K."/>
            <person name="Larrondo L.F."/>
            <person name="Lindquist E."/>
            <person name="Ling A."/>
            <person name="Lombard V."/>
            <person name="Lucas S."/>
            <person name="Lundell T."/>
            <person name="Martin R."/>
            <person name="McLaughlin D.J."/>
            <person name="Morgenstern I."/>
            <person name="Morin E."/>
            <person name="Murat C."/>
            <person name="Nagy L.G."/>
            <person name="Nolan M."/>
            <person name="Ohm R.A."/>
            <person name="Patyshakuliyeva A."/>
            <person name="Rokas A."/>
            <person name="Ruiz-Duenas F.J."/>
            <person name="Sabat G."/>
            <person name="Salamov A."/>
            <person name="Samejima M."/>
            <person name="Schmutz J."/>
            <person name="Slot J.C."/>
            <person name="St John F."/>
            <person name="Stenlid J."/>
            <person name="Sun H."/>
            <person name="Sun S."/>
            <person name="Syed K."/>
            <person name="Tsang A."/>
            <person name="Wiebenga A."/>
            <person name="Young D."/>
            <person name="Pisabarro A."/>
            <person name="Eastwood D.C."/>
            <person name="Martin F."/>
            <person name="Cullen D."/>
            <person name="Grigoriev I.V."/>
            <person name="Hibbett D.S."/>
        </authorList>
    </citation>
    <scope>NUCLEOTIDE SEQUENCE [LARGE SCALE GENOMIC DNA]</scope>
    <source>
        <strain evidence="3">RWD-64-598 SS2</strain>
    </source>
</reference>
<evidence type="ECO:0000313" key="2">
    <source>
        <dbReference type="EMBL" id="EIW79493.1"/>
    </source>
</evidence>
<dbReference type="Proteomes" id="UP000053558">
    <property type="component" value="Unassembled WGS sequence"/>
</dbReference>
<dbReference type="EMBL" id="JH711580">
    <property type="protein sequence ID" value="EIW79493.1"/>
    <property type="molecule type" value="Genomic_DNA"/>
</dbReference>
<feature type="compositionally biased region" description="Polar residues" evidence="1">
    <location>
        <begin position="1"/>
        <end position="16"/>
    </location>
</feature>
<protein>
    <submittedName>
        <fullName evidence="2">Uncharacterized protein</fullName>
    </submittedName>
</protein>
<name>A0A5M3MK96_CONPW</name>
<sequence>MSLPSRNTDSPSSPAHSSVVDAPNSSIDKDTLFLLLLQEEIGQRGVSDGYDVKIESPSETTARWFQTETSTREEENGSASPRQFEFRIMVSTETITETR</sequence>
<keyword evidence="3" id="KW-1185">Reference proteome</keyword>
<dbReference type="KEGG" id="cput:CONPUDRAFT_166261"/>
<feature type="compositionally biased region" description="Polar residues" evidence="1">
    <location>
        <begin position="57"/>
        <end position="69"/>
    </location>
</feature>